<feature type="transmembrane region" description="Helical" evidence="5">
    <location>
        <begin position="80"/>
        <end position="102"/>
    </location>
</feature>
<dbReference type="AlphaFoldDB" id="A0A6A6INP4"/>
<feature type="transmembrane region" description="Helical" evidence="5">
    <location>
        <begin position="122"/>
        <end position="146"/>
    </location>
</feature>
<dbReference type="Pfam" id="PF04479">
    <property type="entry name" value="RTA1"/>
    <property type="match status" value="1"/>
</dbReference>
<dbReference type="OrthoDB" id="3358017at2759"/>
<sequence length="286" mass="32031">MANPPKSEQFDWEMFRYVPSLVGAIIALIIFSIMAVLHFWQWLRLRNHIVIYVIIGTLCEIGGFGARIGSHYDNESWAPFIVQGTLLLVGPLFFAATIYMMLGRTVRMAGGEDVSLIKPTWYTRLFVGADISTLVLQGLGASIMGSMQLKLALAGEKIVIAGLALQVTTFVLFLIASFDFSVRMDRKARDTPHSAASGDWKKVLWMLYSVSSLILLRCIFRVIEYAMGNASYLIAHEWTLYVFDAVPMFVVLVLLLVLQPTKYVPKENKKLSVSSGDTERGIVEHK</sequence>
<keyword evidence="3 5" id="KW-1133">Transmembrane helix</keyword>
<protein>
    <submittedName>
        <fullName evidence="6">RTA1-domain-containing protein</fullName>
    </submittedName>
</protein>
<evidence type="ECO:0000256" key="3">
    <source>
        <dbReference type="ARBA" id="ARBA00022989"/>
    </source>
</evidence>
<evidence type="ECO:0000256" key="5">
    <source>
        <dbReference type="SAM" id="Phobius"/>
    </source>
</evidence>
<dbReference type="RefSeq" id="XP_033686873.1">
    <property type="nucleotide sequence ID" value="XM_033823396.1"/>
</dbReference>
<proteinExistence type="predicted"/>
<feature type="transmembrane region" description="Helical" evidence="5">
    <location>
        <begin position="158"/>
        <end position="182"/>
    </location>
</feature>
<accession>A0A6A6INP4</accession>
<dbReference type="PANTHER" id="PTHR31465">
    <property type="entry name" value="PROTEIN RTA1-RELATED"/>
    <property type="match status" value="1"/>
</dbReference>
<name>A0A6A6INP4_9PLEO</name>
<feature type="transmembrane region" description="Helical" evidence="5">
    <location>
        <begin position="20"/>
        <end position="40"/>
    </location>
</feature>
<organism evidence="6 7">
    <name type="scientific">Trematosphaeria pertusa</name>
    <dbReference type="NCBI Taxonomy" id="390896"/>
    <lineage>
        <taxon>Eukaryota</taxon>
        <taxon>Fungi</taxon>
        <taxon>Dikarya</taxon>
        <taxon>Ascomycota</taxon>
        <taxon>Pezizomycotina</taxon>
        <taxon>Dothideomycetes</taxon>
        <taxon>Pleosporomycetidae</taxon>
        <taxon>Pleosporales</taxon>
        <taxon>Massarineae</taxon>
        <taxon>Trematosphaeriaceae</taxon>
        <taxon>Trematosphaeria</taxon>
    </lineage>
</organism>
<comment type="subcellular location">
    <subcellularLocation>
        <location evidence="1">Membrane</location>
        <topology evidence="1">Multi-pass membrane protein</topology>
    </subcellularLocation>
</comment>
<evidence type="ECO:0000313" key="6">
    <source>
        <dbReference type="EMBL" id="KAF2251869.1"/>
    </source>
</evidence>
<evidence type="ECO:0000256" key="4">
    <source>
        <dbReference type="ARBA" id="ARBA00023136"/>
    </source>
</evidence>
<evidence type="ECO:0000313" key="7">
    <source>
        <dbReference type="Proteomes" id="UP000800094"/>
    </source>
</evidence>
<dbReference type="Proteomes" id="UP000800094">
    <property type="component" value="Unassembled WGS sequence"/>
</dbReference>
<dbReference type="EMBL" id="ML987192">
    <property type="protein sequence ID" value="KAF2251869.1"/>
    <property type="molecule type" value="Genomic_DNA"/>
</dbReference>
<feature type="transmembrane region" description="Helical" evidence="5">
    <location>
        <begin position="203"/>
        <end position="223"/>
    </location>
</feature>
<feature type="transmembrane region" description="Helical" evidence="5">
    <location>
        <begin position="238"/>
        <end position="258"/>
    </location>
</feature>
<dbReference type="GO" id="GO:0016020">
    <property type="term" value="C:membrane"/>
    <property type="evidence" value="ECO:0007669"/>
    <property type="project" value="UniProtKB-SubCell"/>
</dbReference>
<feature type="transmembrane region" description="Helical" evidence="5">
    <location>
        <begin position="49"/>
        <end position="68"/>
    </location>
</feature>
<gene>
    <name evidence="6" type="ORF">BU26DRAFT_421170</name>
</gene>
<reference evidence="6" key="1">
    <citation type="journal article" date="2020" name="Stud. Mycol.">
        <title>101 Dothideomycetes genomes: a test case for predicting lifestyles and emergence of pathogens.</title>
        <authorList>
            <person name="Haridas S."/>
            <person name="Albert R."/>
            <person name="Binder M."/>
            <person name="Bloem J."/>
            <person name="Labutti K."/>
            <person name="Salamov A."/>
            <person name="Andreopoulos B."/>
            <person name="Baker S."/>
            <person name="Barry K."/>
            <person name="Bills G."/>
            <person name="Bluhm B."/>
            <person name="Cannon C."/>
            <person name="Castanera R."/>
            <person name="Culley D."/>
            <person name="Daum C."/>
            <person name="Ezra D."/>
            <person name="Gonzalez J."/>
            <person name="Henrissat B."/>
            <person name="Kuo A."/>
            <person name="Liang C."/>
            <person name="Lipzen A."/>
            <person name="Lutzoni F."/>
            <person name="Magnuson J."/>
            <person name="Mondo S."/>
            <person name="Nolan M."/>
            <person name="Ohm R."/>
            <person name="Pangilinan J."/>
            <person name="Park H.-J."/>
            <person name="Ramirez L."/>
            <person name="Alfaro M."/>
            <person name="Sun H."/>
            <person name="Tritt A."/>
            <person name="Yoshinaga Y."/>
            <person name="Zwiers L.-H."/>
            <person name="Turgeon B."/>
            <person name="Goodwin S."/>
            <person name="Spatafora J."/>
            <person name="Crous P."/>
            <person name="Grigoriev I."/>
        </authorList>
    </citation>
    <scope>NUCLEOTIDE SEQUENCE</scope>
    <source>
        <strain evidence="6">CBS 122368</strain>
    </source>
</reference>
<dbReference type="InterPro" id="IPR007568">
    <property type="entry name" value="RTA1"/>
</dbReference>
<keyword evidence="4 5" id="KW-0472">Membrane</keyword>
<dbReference type="GeneID" id="54576726"/>
<dbReference type="PANTHER" id="PTHR31465:SF27">
    <property type="entry name" value="DOMAIN PROTEIN, PUTATIVE (AFU_ORTHOLOGUE AFUA_3G01030)-RELATED"/>
    <property type="match status" value="1"/>
</dbReference>
<keyword evidence="7" id="KW-1185">Reference proteome</keyword>
<keyword evidence="2 5" id="KW-0812">Transmembrane</keyword>
<evidence type="ECO:0000256" key="1">
    <source>
        <dbReference type="ARBA" id="ARBA00004141"/>
    </source>
</evidence>
<evidence type="ECO:0000256" key="2">
    <source>
        <dbReference type="ARBA" id="ARBA00022692"/>
    </source>
</evidence>